<sequence length="111" mass="11943">MKTVLALCVAFLLILATLQANAETLKVEQRRLKAKRQLLNEATLGRKVSVGASPADTKDQTVNQSHTSTETKTDGNANNDDDEVNPTYGSYGHASGSSTEFHHHVYVDGGS</sequence>
<gene>
    <name evidence="4" type="ORF">FSB_LOCUS19461</name>
</gene>
<accession>A0A2N9FX53</accession>
<feature type="signal peptide" evidence="3">
    <location>
        <begin position="1"/>
        <end position="22"/>
    </location>
</feature>
<evidence type="ECO:0000313" key="4">
    <source>
        <dbReference type="EMBL" id="SPC91579.1"/>
    </source>
</evidence>
<evidence type="ECO:0000256" key="2">
    <source>
        <dbReference type="SAM" id="MobiDB-lite"/>
    </source>
</evidence>
<dbReference type="AlphaFoldDB" id="A0A2N9FX53"/>
<evidence type="ECO:0000256" key="1">
    <source>
        <dbReference type="SAM" id="Coils"/>
    </source>
</evidence>
<reference evidence="4" key="1">
    <citation type="submission" date="2018-02" db="EMBL/GenBank/DDBJ databases">
        <authorList>
            <person name="Cohen D.B."/>
            <person name="Kent A.D."/>
        </authorList>
    </citation>
    <scope>NUCLEOTIDE SEQUENCE</scope>
</reference>
<feature type="compositionally biased region" description="Basic and acidic residues" evidence="2">
    <location>
        <begin position="100"/>
        <end position="111"/>
    </location>
</feature>
<keyword evidence="1" id="KW-0175">Coiled coil</keyword>
<name>A0A2N9FX53_FAGSY</name>
<organism evidence="4">
    <name type="scientific">Fagus sylvatica</name>
    <name type="common">Beechnut</name>
    <dbReference type="NCBI Taxonomy" id="28930"/>
    <lineage>
        <taxon>Eukaryota</taxon>
        <taxon>Viridiplantae</taxon>
        <taxon>Streptophyta</taxon>
        <taxon>Embryophyta</taxon>
        <taxon>Tracheophyta</taxon>
        <taxon>Spermatophyta</taxon>
        <taxon>Magnoliopsida</taxon>
        <taxon>eudicotyledons</taxon>
        <taxon>Gunneridae</taxon>
        <taxon>Pentapetalae</taxon>
        <taxon>rosids</taxon>
        <taxon>fabids</taxon>
        <taxon>Fagales</taxon>
        <taxon>Fagaceae</taxon>
        <taxon>Fagus</taxon>
    </lineage>
</organism>
<feature type="region of interest" description="Disordered" evidence="2">
    <location>
        <begin position="43"/>
        <end position="111"/>
    </location>
</feature>
<keyword evidence="3" id="KW-0732">Signal</keyword>
<dbReference type="EMBL" id="OIVN01001235">
    <property type="protein sequence ID" value="SPC91579.1"/>
    <property type="molecule type" value="Genomic_DNA"/>
</dbReference>
<proteinExistence type="predicted"/>
<protein>
    <submittedName>
        <fullName evidence="4">Uncharacterized protein</fullName>
    </submittedName>
</protein>
<evidence type="ECO:0000256" key="3">
    <source>
        <dbReference type="SAM" id="SignalP"/>
    </source>
</evidence>
<feature type="chain" id="PRO_5014899459" evidence="3">
    <location>
        <begin position="23"/>
        <end position="111"/>
    </location>
</feature>
<feature type="coiled-coil region" evidence="1">
    <location>
        <begin position="15"/>
        <end position="42"/>
    </location>
</feature>
<feature type="compositionally biased region" description="Polar residues" evidence="2">
    <location>
        <begin position="60"/>
        <end position="78"/>
    </location>
</feature>